<evidence type="ECO:0000313" key="1">
    <source>
        <dbReference type="EMBL" id="KAJ3563824.1"/>
    </source>
</evidence>
<proteinExistence type="predicted"/>
<name>A0AAD5VLX2_9AGAR</name>
<keyword evidence="2" id="KW-1185">Reference proteome</keyword>
<accession>A0AAD5VLX2</accession>
<dbReference type="InterPro" id="IPR032675">
    <property type="entry name" value="LRR_dom_sf"/>
</dbReference>
<dbReference type="Proteomes" id="UP001213000">
    <property type="component" value="Unassembled WGS sequence"/>
</dbReference>
<comment type="caution">
    <text evidence="1">The sequence shown here is derived from an EMBL/GenBank/DDBJ whole genome shotgun (WGS) entry which is preliminary data.</text>
</comment>
<reference evidence="1" key="1">
    <citation type="submission" date="2022-07" db="EMBL/GenBank/DDBJ databases">
        <title>Genome Sequence of Leucocoprinus birnbaumii.</title>
        <authorList>
            <person name="Buettner E."/>
        </authorList>
    </citation>
    <scope>NUCLEOTIDE SEQUENCE</scope>
    <source>
        <strain evidence="1">VT141</strain>
    </source>
</reference>
<dbReference type="Gene3D" id="3.80.10.10">
    <property type="entry name" value="Ribonuclease Inhibitor"/>
    <property type="match status" value="1"/>
</dbReference>
<dbReference type="SUPFAM" id="SSF52047">
    <property type="entry name" value="RNI-like"/>
    <property type="match status" value="1"/>
</dbReference>
<gene>
    <name evidence="1" type="ORF">NP233_g8689</name>
</gene>
<dbReference type="EMBL" id="JANIEX010000719">
    <property type="protein sequence ID" value="KAJ3563824.1"/>
    <property type="molecule type" value="Genomic_DNA"/>
</dbReference>
<dbReference type="AlphaFoldDB" id="A0AAD5VLX2"/>
<protein>
    <submittedName>
        <fullName evidence="1">Uncharacterized protein</fullName>
    </submittedName>
</protein>
<organism evidence="1 2">
    <name type="scientific">Leucocoprinus birnbaumii</name>
    <dbReference type="NCBI Taxonomy" id="56174"/>
    <lineage>
        <taxon>Eukaryota</taxon>
        <taxon>Fungi</taxon>
        <taxon>Dikarya</taxon>
        <taxon>Basidiomycota</taxon>
        <taxon>Agaricomycotina</taxon>
        <taxon>Agaricomycetes</taxon>
        <taxon>Agaricomycetidae</taxon>
        <taxon>Agaricales</taxon>
        <taxon>Agaricineae</taxon>
        <taxon>Agaricaceae</taxon>
        <taxon>Leucocoprinus</taxon>
    </lineage>
</organism>
<evidence type="ECO:0000313" key="2">
    <source>
        <dbReference type="Proteomes" id="UP001213000"/>
    </source>
</evidence>
<sequence>MKEHVKSLTLTATLFESPFPEGSEKSQPHLSTQDSIIISGDDDIWNRPRKALLYLRPFRSPRRRPEDIIHDLDRFVRSLDRVAHLTIDSHFNHTLIPNSTCSLRFLGAGWHAFGQTLRSLTLKGNLSLLESVLEDSIYLASLERLSVDLARNKHGVEVGAAYFALTQFIKRHSTALSTLEIVSADLADSNWFSQGLERLPRLQRLKIQQPPSEDHGQRSAMRQFLLRHIDTIVDLEWGYTDTHTPYKDDRGASEESGSPPPLDITFPHIQRFAVCGSCPGSVYLQSAMTFIERHQKTLTSLSFISWSLGFKDFIRLAEKAASPVMEELDCDVFILTSSVFATLKVHFPSLQALGLSYGMLGRTLRETPPSRDPNIPITSVDELDSLDISGGLRLKVFGKDMDAVMLADWPIERLNLRESRRLVNKADYRIECVGKVIVARLPKVGFVNGMYRENFVAS</sequence>